<organism evidence="2 3">
    <name type="scientific">Prauserella alba</name>
    <dbReference type="NCBI Taxonomy" id="176898"/>
    <lineage>
        <taxon>Bacteria</taxon>
        <taxon>Bacillati</taxon>
        <taxon>Actinomycetota</taxon>
        <taxon>Actinomycetes</taxon>
        <taxon>Pseudonocardiales</taxon>
        <taxon>Pseudonocardiaceae</taxon>
        <taxon>Prauserella</taxon>
    </lineage>
</organism>
<protein>
    <recommendedName>
        <fullName evidence="4">Alkaline shock response membrane anchor protein AmaP</fullName>
    </recommendedName>
</protein>
<accession>A0ABP4FWI4</accession>
<reference evidence="3" key="1">
    <citation type="journal article" date="2019" name="Int. J. Syst. Evol. Microbiol.">
        <title>The Global Catalogue of Microorganisms (GCM) 10K type strain sequencing project: providing services to taxonomists for standard genome sequencing and annotation.</title>
        <authorList>
            <consortium name="The Broad Institute Genomics Platform"/>
            <consortium name="The Broad Institute Genome Sequencing Center for Infectious Disease"/>
            <person name="Wu L."/>
            <person name="Ma J."/>
        </authorList>
    </citation>
    <scope>NUCLEOTIDE SEQUENCE [LARGE SCALE GENOMIC DNA]</scope>
    <source>
        <strain evidence="3">JCM 13022</strain>
    </source>
</reference>
<keyword evidence="1" id="KW-1133">Transmembrane helix</keyword>
<sequence>MPSLNRPARLNRSLLALFGLVLVAAGGFAVATHVGWLTVLGADTRVVPGTARPPTWALYVTAAAGVVVALLALTWLLAQLARKPATTTWRFEREPAAGTTELAASTAVEPLLAELESYDGVASARGTLGGPQRSPVLTLVITAESDGDPAEIRRRLTSEGIPRLCTALELDSLPTRAEFRFSTKTNSHVR</sequence>
<gene>
    <name evidence="2" type="ORF">GCM10009675_16720</name>
</gene>
<keyword evidence="1" id="KW-0472">Membrane</keyword>
<dbReference type="RefSeq" id="WP_253857145.1">
    <property type="nucleotide sequence ID" value="NZ_BAAALM010000005.1"/>
</dbReference>
<proteinExistence type="predicted"/>
<keyword evidence="1" id="KW-0812">Transmembrane</keyword>
<name>A0ABP4FWI4_9PSEU</name>
<dbReference type="EMBL" id="BAAALM010000005">
    <property type="protein sequence ID" value="GAA1200924.1"/>
    <property type="molecule type" value="Genomic_DNA"/>
</dbReference>
<comment type="caution">
    <text evidence="2">The sequence shown here is derived from an EMBL/GenBank/DDBJ whole genome shotgun (WGS) entry which is preliminary data.</text>
</comment>
<evidence type="ECO:0000313" key="3">
    <source>
        <dbReference type="Proteomes" id="UP001500467"/>
    </source>
</evidence>
<feature type="transmembrane region" description="Helical" evidence="1">
    <location>
        <begin position="57"/>
        <end position="78"/>
    </location>
</feature>
<evidence type="ECO:0008006" key="4">
    <source>
        <dbReference type="Google" id="ProtNLM"/>
    </source>
</evidence>
<evidence type="ECO:0000256" key="1">
    <source>
        <dbReference type="SAM" id="Phobius"/>
    </source>
</evidence>
<keyword evidence="3" id="KW-1185">Reference proteome</keyword>
<dbReference type="Proteomes" id="UP001500467">
    <property type="component" value="Unassembled WGS sequence"/>
</dbReference>
<evidence type="ECO:0000313" key="2">
    <source>
        <dbReference type="EMBL" id="GAA1200924.1"/>
    </source>
</evidence>